<dbReference type="EMBL" id="JBHUEY010000006">
    <property type="protein sequence ID" value="MFD1785205.1"/>
    <property type="molecule type" value="Genomic_DNA"/>
</dbReference>
<evidence type="ECO:0000313" key="1">
    <source>
        <dbReference type="EMBL" id="MFD1785205.1"/>
    </source>
</evidence>
<organism evidence="1 2">
    <name type="scientific">Phenylobacterium terrae</name>
    <dbReference type="NCBI Taxonomy" id="2665495"/>
    <lineage>
        <taxon>Bacteria</taxon>
        <taxon>Pseudomonadati</taxon>
        <taxon>Pseudomonadota</taxon>
        <taxon>Alphaproteobacteria</taxon>
        <taxon>Caulobacterales</taxon>
        <taxon>Caulobacteraceae</taxon>
        <taxon>Phenylobacterium</taxon>
    </lineage>
</organism>
<sequence>MRRLGWDVISRCPTCGLVMRVDLGALATLRGPAFSLWNRKARCRRLGCTGYASFQARAPDMAWHDELRAED</sequence>
<dbReference type="Proteomes" id="UP001597237">
    <property type="component" value="Unassembled WGS sequence"/>
</dbReference>
<reference evidence="2" key="1">
    <citation type="journal article" date="2019" name="Int. J. Syst. Evol. Microbiol.">
        <title>The Global Catalogue of Microorganisms (GCM) 10K type strain sequencing project: providing services to taxonomists for standard genome sequencing and annotation.</title>
        <authorList>
            <consortium name="The Broad Institute Genomics Platform"/>
            <consortium name="The Broad Institute Genome Sequencing Center for Infectious Disease"/>
            <person name="Wu L."/>
            <person name="Ma J."/>
        </authorList>
    </citation>
    <scope>NUCLEOTIDE SEQUENCE [LARGE SCALE GENOMIC DNA]</scope>
    <source>
        <strain evidence="2">DFY28</strain>
    </source>
</reference>
<accession>A0ABW4N571</accession>
<protein>
    <submittedName>
        <fullName evidence="1">Uncharacterized protein</fullName>
    </submittedName>
</protein>
<keyword evidence="2" id="KW-1185">Reference proteome</keyword>
<evidence type="ECO:0000313" key="2">
    <source>
        <dbReference type="Proteomes" id="UP001597237"/>
    </source>
</evidence>
<gene>
    <name evidence="1" type="ORF">ACFSC0_17525</name>
</gene>
<comment type="caution">
    <text evidence="1">The sequence shown here is derived from an EMBL/GenBank/DDBJ whole genome shotgun (WGS) entry which is preliminary data.</text>
</comment>
<proteinExistence type="predicted"/>
<name>A0ABW4N571_9CAUL</name>